<evidence type="ECO:0000259" key="1">
    <source>
        <dbReference type="Pfam" id="PF04991"/>
    </source>
</evidence>
<dbReference type="GO" id="GO:0009100">
    <property type="term" value="P:glycoprotein metabolic process"/>
    <property type="evidence" value="ECO:0007669"/>
    <property type="project" value="UniProtKB-ARBA"/>
</dbReference>
<dbReference type="InterPro" id="IPR007074">
    <property type="entry name" value="LicD/FKTN/FKRP_NTP_transf"/>
</dbReference>
<reference evidence="2 3" key="1">
    <citation type="journal article" date="2015" name="Genome Announc.">
        <title>Expanding the biotechnology potential of lactobacilli through comparative genomics of 213 strains and associated genera.</title>
        <authorList>
            <person name="Sun Z."/>
            <person name="Harris H.M."/>
            <person name="McCann A."/>
            <person name="Guo C."/>
            <person name="Argimon S."/>
            <person name="Zhang W."/>
            <person name="Yang X."/>
            <person name="Jeffery I.B."/>
            <person name="Cooney J.C."/>
            <person name="Kagawa T.F."/>
            <person name="Liu W."/>
            <person name="Song Y."/>
            <person name="Salvetti E."/>
            <person name="Wrobel A."/>
            <person name="Rasinkangas P."/>
            <person name="Parkhill J."/>
            <person name="Rea M.C."/>
            <person name="O'Sullivan O."/>
            <person name="Ritari J."/>
            <person name="Douillard F.P."/>
            <person name="Paul Ross R."/>
            <person name="Yang R."/>
            <person name="Briner A.E."/>
            <person name="Felis G.E."/>
            <person name="de Vos W.M."/>
            <person name="Barrangou R."/>
            <person name="Klaenhammer T.R."/>
            <person name="Caufield P.W."/>
            <person name="Cui Y."/>
            <person name="Zhang H."/>
            <person name="O'Toole P.W."/>
        </authorList>
    </citation>
    <scope>NUCLEOTIDE SEQUENCE [LARGE SCALE GENOMIC DNA]</scope>
    <source>
        <strain evidence="2 3">DSM 20505</strain>
    </source>
</reference>
<protein>
    <recommendedName>
        <fullName evidence="1">LicD/FKTN/FKRP nucleotidyltransferase domain-containing protein</fullName>
    </recommendedName>
</protein>
<dbReference type="PANTHER" id="PTHR43404">
    <property type="entry name" value="LIPOPOLYSACCHARIDE CHOLINEPHOSPHOTRANSFERASE LICD"/>
    <property type="match status" value="1"/>
</dbReference>
<sequence>MSDNLSIQEIHNEELMMLDSIVAFCSSHNLKYWLVGGTLLGAVRHKGFIPWDDDVDIGMPRQDYEEFINSWTNSKYKVLSAANVDYHLPYAKIVDTKTKIVSKSRASKEIETGLFIDIFPYDGYGDKLSTAIRLQRGVGFTSRLVAHSFANLNEFSVLKKFIYLIVKAISTCIGKQRVLKACLFPLSKFSYDTSTYVGSTFGIHFGKEIVLKSGFDQTVLADFENRSYRIPVSYDSYLRQMYGEYMILPDENQRVAHSMHIVYK</sequence>
<dbReference type="RefSeq" id="WP_056976151.1">
    <property type="nucleotide sequence ID" value="NZ_AYYO01000049.1"/>
</dbReference>
<dbReference type="PATRIC" id="fig|1291052.5.peg.2365"/>
<gene>
    <name evidence="2" type="ORF">FC18_GL002294</name>
</gene>
<accession>A0A0R1ZIJ3</accession>
<organism evidence="2 3">
    <name type="scientific">Lacticaseibacillus sharpeae JCM 1186 = DSM 20505</name>
    <dbReference type="NCBI Taxonomy" id="1291052"/>
    <lineage>
        <taxon>Bacteria</taxon>
        <taxon>Bacillati</taxon>
        <taxon>Bacillota</taxon>
        <taxon>Bacilli</taxon>
        <taxon>Lactobacillales</taxon>
        <taxon>Lactobacillaceae</taxon>
        <taxon>Lacticaseibacillus</taxon>
    </lineage>
</organism>
<dbReference type="Pfam" id="PF04991">
    <property type="entry name" value="LicD"/>
    <property type="match status" value="1"/>
</dbReference>
<dbReference type="EMBL" id="AYYO01000049">
    <property type="protein sequence ID" value="KRM54669.1"/>
    <property type="molecule type" value="Genomic_DNA"/>
</dbReference>
<dbReference type="AlphaFoldDB" id="A0A0R1ZIJ3"/>
<proteinExistence type="predicted"/>
<dbReference type="Proteomes" id="UP000051679">
    <property type="component" value="Unassembled WGS sequence"/>
</dbReference>
<name>A0A0R1ZIJ3_9LACO</name>
<dbReference type="PANTHER" id="PTHR43404:SF2">
    <property type="entry name" value="LIPOPOLYSACCHARIDE CHOLINEPHOSPHOTRANSFERASE LICD"/>
    <property type="match status" value="1"/>
</dbReference>
<evidence type="ECO:0000313" key="2">
    <source>
        <dbReference type="EMBL" id="KRM54669.1"/>
    </source>
</evidence>
<dbReference type="OrthoDB" id="9786100at2"/>
<comment type="caution">
    <text evidence="2">The sequence shown here is derived from an EMBL/GenBank/DDBJ whole genome shotgun (WGS) entry which is preliminary data.</text>
</comment>
<keyword evidence="3" id="KW-1185">Reference proteome</keyword>
<dbReference type="STRING" id="1291052.FC18_GL002294"/>
<evidence type="ECO:0000313" key="3">
    <source>
        <dbReference type="Proteomes" id="UP000051679"/>
    </source>
</evidence>
<dbReference type="InterPro" id="IPR052942">
    <property type="entry name" value="LPS_cholinephosphotransferase"/>
</dbReference>
<feature type="domain" description="LicD/FKTN/FKRP nucleotidyltransferase" evidence="1">
    <location>
        <begin position="25"/>
        <end position="243"/>
    </location>
</feature>